<evidence type="ECO:0000256" key="2">
    <source>
        <dbReference type="ARBA" id="ARBA00005019"/>
    </source>
</evidence>
<comment type="function">
    <text evidence="1 11">Catalyzes the reversible adenylation of nicotinate mononucleotide (NaMN) to nicotinic acid adenine dinucleotide (NaAD).</text>
</comment>
<feature type="region of interest" description="Disordered" evidence="12">
    <location>
        <begin position="189"/>
        <end position="210"/>
    </location>
</feature>
<accession>A0ABT0RHJ8</accession>
<evidence type="ECO:0000256" key="7">
    <source>
        <dbReference type="ARBA" id="ARBA00022741"/>
    </source>
</evidence>
<dbReference type="PANTHER" id="PTHR39321:SF3">
    <property type="entry name" value="PHOSPHOPANTETHEINE ADENYLYLTRANSFERASE"/>
    <property type="match status" value="1"/>
</dbReference>
<keyword evidence="9 11" id="KW-0520">NAD</keyword>
<comment type="similarity">
    <text evidence="3 11">Belongs to the NadD family.</text>
</comment>
<organism evidence="14 15">
    <name type="scientific">Sphingomonas anseongensis</name>
    <dbReference type="NCBI Taxonomy" id="2908207"/>
    <lineage>
        <taxon>Bacteria</taxon>
        <taxon>Pseudomonadati</taxon>
        <taxon>Pseudomonadota</taxon>
        <taxon>Alphaproteobacteria</taxon>
        <taxon>Sphingomonadales</taxon>
        <taxon>Sphingomonadaceae</taxon>
        <taxon>Sphingomonas</taxon>
    </lineage>
</organism>
<gene>
    <name evidence="11" type="primary">nadD</name>
    <name evidence="14" type="ORF">LZ519_10570</name>
</gene>
<dbReference type="Gene3D" id="3.40.50.620">
    <property type="entry name" value="HUPs"/>
    <property type="match status" value="1"/>
</dbReference>
<reference evidence="14" key="1">
    <citation type="submission" date="2022-05" db="EMBL/GenBank/DDBJ databases">
        <authorList>
            <person name="Jo J.-H."/>
            <person name="Im W.-T."/>
        </authorList>
    </citation>
    <scope>NUCLEOTIDE SEQUENCE</scope>
    <source>
        <strain evidence="14">RG327</strain>
    </source>
</reference>
<evidence type="ECO:0000256" key="4">
    <source>
        <dbReference type="ARBA" id="ARBA00022642"/>
    </source>
</evidence>
<evidence type="ECO:0000256" key="11">
    <source>
        <dbReference type="HAMAP-Rule" id="MF_00244"/>
    </source>
</evidence>
<evidence type="ECO:0000256" key="9">
    <source>
        <dbReference type="ARBA" id="ARBA00023027"/>
    </source>
</evidence>
<dbReference type="SUPFAM" id="SSF52374">
    <property type="entry name" value="Nucleotidylyl transferase"/>
    <property type="match status" value="1"/>
</dbReference>
<dbReference type="HAMAP" id="MF_00244">
    <property type="entry name" value="NaMN_adenylyltr"/>
    <property type="match status" value="1"/>
</dbReference>
<evidence type="ECO:0000256" key="1">
    <source>
        <dbReference type="ARBA" id="ARBA00002324"/>
    </source>
</evidence>
<dbReference type="RefSeq" id="WP_249868634.1">
    <property type="nucleotide sequence ID" value="NZ_JAMGBC010000001.1"/>
</dbReference>
<keyword evidence="6 11" id="KW-0548">Nucleotidyltransferase</keyword>
<dbReference type="Proteomes" id="UP001165343">
    <property type="component" value="Unassembled WGS sequence"/>
</dbReference>
<comment type="pathway">
    <text evidence="2 11">Cofactor biosynthesis; NAD(+) biosynthesis; deamido-NAD(+) from nicotinate D-ribonucleotide: step 1/1.</text>
</comment>
<name>A0ABT0RHJ8_9SPHN</name>
<dbReference type="NCBIfam" id="NF000843">
    <property type="entry name" value="PRK00071.2-2"/>
    <property type="match status" value="1"/>
</dbReference>
<dbReference type="GO" id="GO:0004515">
    <property type="term" value="F:nicotinate-nucleotide adenylyltransferase activity"/>
    <property type="evidence" value="ECO:0007669"/>
    <property type="project" value="UniProtKB-EC"/>
</dbReference>
<comment type="catalytic activity">
    <reaction evidence="10 11">
        <text>nicotinate beta-D-ribonucleotide + ATP + H(+) = deamido-NAD(+) + diphosphate</text>
        <dbReference type="Rhea" id="RHEA:22860"/>
        <dbReference type="ChEBI" id="CHEBI:15378"/>
        <dbReference type="ChEBI" id="CHEBI:30616"/>
        <dbReference type="ChEBI" id="CHEBI:33019"/>
        <dbReference type="ChEBI" id="CHEBI:57502"/>
        <dbReference type="ChEBI" id="CHEBI:58437"/>
        <dbReference type="EC" id="2.7.7.18"/>
    </reaction>
</comment>
<evidence type="ECO:0000256" key="5">
    <source>
        <dbReference type="ARBA" id="ARBA00022679"/>
    </source>
</evidence>
<keyword evidence="8 11" id="KW-0067">ATP-binding</keyword>
<dbReference type="InterPro" id="IPR004821">
    <property type="entry name" value="Cyt_trans-like"/>
</dbReference>
<dbReference type="CDD" id="cd02165">
    <property type="entry name" value="NMNAT"/>
    <property type="match status" value="1"/>
</dbReference>
<comment type="caution">
    <text evidence="14">The sequence shown here is derived from an EMBL/GenBank/DDBJ whole genome shotgun (WGS) entry which is preliminary data.</text>
</comment>
<evidence type="ECO:0000256" key="12">
    <source>
        <dbReference type="SAM" id="MobiDB-lite"/>
    </source>
</evidence>
<feature type="domain" description="Cytidyltransferase-like" evidence="13">
    <location>
        <begin position="6"/>
        <end position="185"/>
    </location>
</feature>
<evidence type="ECO:0000256" key="8">
    <source>
        <dbReference type="ARBA" id="ARBA00022840"/>
    </source>
</evidence>
<evidence type="ECO:0000256" key="6">
    <source>
        <dbReference type="ARBA" id="ARBA00022695"/>
    </source>
</evidence>
<dbReference type="PANTHER" id="PTHR39321">
    <property type="entry name" value="NICOTINATE-NUCLEOTIDE ADENYLYLTRANSFERASE-RELATED"/>
    <property type="match status" value="1"/>
</dbReference>
<dbReference type="Pfam" id="PF01467">
    <property type="entry name" value="CTP_transf_like"/>
    <property type="match status" value="1"/>
</dbReference>
<sequence>MKRIGLLGGSFNPAHEGHKQLSLAAIDALGLDEVWWLVSPGNPLKEGASDMAPFEARLSSAREMAAGTSIKASDFELRSETRYTIDTLQALIRDCPGNRFIWLMGADTIAEFHRWKDWRGIAQLVPIAVLPRPGYDEAAQAARAMGWLSAFVRPESQAKCWTEWSPPAILFLRLPTNPTSATALRALDPNWHRRPGSGSSGSLGDGISPT</sequence>
<evidence type="ECO:0000313" key="14">
    <source>
        <dbReference type="EMBL" id="MCL6679752.1"/>
    </source>
</evidence>
<keyword evidence="5 11" id="KW-0808">Transferase</keyword>
<keyword evidence="4 11" id="KW-0662">Pyridine nucleotide biosynthesis</keyword>
<protein>
    <recommendedName>
        <fullName evidence="11">Probable nicotinate-nucleotide adenylyltransferase</fullName>
        <ecNumber evidence="11">2.7.7.18</ecNumber>
    </recommendedName>
    <alternativeName>
        <fullName evidence="11">Deamido-NAD(+) diphosphorylase</fullName>
    </alternativeName>
    <alternativeName>
        <fullName evidence="11">Deamido-NAD(+) pyrophosphorylase</fullName>
    </alternativeName>
    <alternativeName>
        <fullName evidence="11">Nicotinate mononucleotide adenylyltransferase</fullName>
        <shortName evidence="11">NaMN adenylyltransferase</shortName>
    </alternativeName>
</protein>
<evidence type="ECO:0000259" key="13">
    <source>
        <dbReference type="Pfam" id="PF01467"/>
    </source>
</evidence>
<evidence type="ECO:0000256" key="10">
    <source>
        <dbReference type="ARBA" id="ARBA00048721"/>
    </source>
</evidence>
<dbReference type="InterPro" id="IPR014729">
    <property type="entry name" value="Rossmann-like_a/b/a_fold"/>
</dbReference>
<dbReference type="EC" id="2.7.7.18" evidence="11"/>
<evidence type="ECO:0000313" key="15">
    <source>
        <dbReference type="Proteomes" id="UP001165343"/>
    </source>
</evidence>
<dbReference type="EMBL" id="JAMGBC010000001">
    <property type="protein sequence ID" value="MCL6679752.1"/>
    <property type="molecule type" value="Genomic_DNA"/>
</dbReference>
<proteinExistence type="inferred from homology"/>
<keyword evidence="15" id="KW-1185">Reference proteome</keyword>
<evidence type="ECO:0000256" key="3">
    <source>
        <dbReference type="ARBA" id="ARBA00009014"/>
    </source>
</evidence>
<dbReference type="InterPro" id="IPR005248">
    <property type="entry name" value="NadD/NMNAT"/>
</dbReference>
<keyword evidence="7 11" id="KW-0547">Nucleotide-binding</keyword>